<evidence type="ECO:0000313" key="2">
    <source>
        <dbReference type="Proteomes" id="UP000596742"/>
    </source>
</evidence>
<dbReference type="InterPro" id="IPR036397">
    <property type="entry name" value="RNaseH_sf"/>
</dbReference>
<dbReference type="OrthoDB" id="411823at2759"/>
<dbReference type="InterPro" id="IPR012337">
    <property type="entry name" value="RNaseH-like_sf"/>
</dbReference>
<comment type="caution">
    <text evidence="1">The sequence shown here is derived from an EMBL/GenBank/DDBJ whole genome shotgun (WGS) entry which is preliminary data.</text>
</comment>
<reference evidence="1" key="1">
    <citation type="submission" date="2018-11" db="EMBL/GenBank/DDBJ databases">
        <authorList>
            <person name="Alioto T."/>
            <person name="Alioto T."/>
        </authorList>
    </citation>
    <scope>NUCLEOTIDE SEQUENCE</scope>
</reference>
<dbReference type="Proteomes" id="UP000596742">
    <property type="component" value="Unassembled WGS sequence"/>
</dbReference>
<evidence type="ECO:0000313" key="1">
    <source>
        <dbReference type="EMBL" id="VDH90909.1"/>
    </source>
</evidence>
<dbReference type="GO" id="GO:0003676">
    <property type="term" value="F:nucleic acid binding"/>
    <property type="evidence" value="ECO:0007669"/>
    <property type="project" value="InterPro"/>
</dbReference>
<dbReference type="AlphaFoldDB" id="A0A8B6BHL2"/>
<evidence type="ECO:0008006" key="3">
    <source>
        <dbReference type="Google" id="ProtNLM"/>
    </source>
</evidence>
<organism evidence="1 2">
    <name type="scientific">Mytilus galloprovincialis</name>
    <name type="common">Mediterranean mussel</name>
    <dbReference type="NCBI Taxonomy" id="29158"/>
    <lineage>
        <taxon>Eukaryota</taxon>
        <taxon>Metazoa</taxon>
        <taxon>Spiralia</taxon>
        <taxon>Lophotrochozoa</taxon>
        <taxon>Mollusca</taxon>
        <taxon>Bivalvia</taxon>
        <taxon>Autobranchia</taxon>
        <taxon>Pteriomorphia</taxon>
        <taxon>Mytilida</taxon>
        <taxon>Mytiloidea</taxon>
        <taxon>Mytilidae</taxon>
        <taxon>Mytilinae</taxon>
        <taxon>Mytilus</taxon>
    </lineage>
</organism>
<name>A0A8B6BHL2_MYTGA</name>
<gene>
    <name evidence="1" type="ORF">MGAL_10B023033</name>
</gene>
<protein>
    <recommendedName>
        <fullName evidence="3">RNase H type-1 domain-containing protein</fullName>
    </recommendedName>
</protein>
<accession>A0A8B6BHL2</accession>
<proteinExistence type="predicted"/>
<dbReference type="Gene3D" id="3.30.420.10">
    <property type="entry name" value="Ribonuclease H-like superfamily/Ribonuclease H"/>
    <property type="match status" value="1"/>
</dbReference>
<dbReference type="EMBL" id="UYJE01000180">
    <property type="protein sequence ID" value="VDH90909.1"/>
    <property type="molecule type" value="Genomic_DNA"/>
</dbReference>
<sequence length="99" mass="10485">MMDQLSDINVLSGSQTTVGLRIGNNIDTITDIRESMGTLLGHGILTTLSWILGHANISGNEIADQLAKNAAKVVSSQNDIAMVDVRSAVKMSTKLNMAS</sequence>
<dbReference type="SUPFAM" id="SSF53098">
    <property type="entry name" value="Ribonuclease H-like"/>
    <property type="match status" value="1"/>
</dbReference>
<keyword evidence="2" id="KW-1185">Reference proteome</keyword>